<gene>
    <name evidence="2" type="ORF">SAMN05192582_10786</name>
</gene>
<dbReference type="Proteomes" id="UP000181870">
    <property type="component" value="Unassembled WGS sequence"/>
</dbReference>
<reference evidence="3" key="1">
    <citation type="submission" date="2016-10" db="EMBL/GenBank/DDBJ databases">
        <authorList>
            <person name="Varghese N."/>
            <person name="Submissions S."/>
        </authorList>
    </citation>
    <scope>NUCLEOTIDE SEQUENCE [LARGE SCALE GENOMIC DNA]</scope>
    <source>
        <strain evidence="3">NLAE-zl-C57</strain>
    </source>
</reference>
<dbReference type="EMBL" id="FNDO01000078">
    <property type="protein sequence ID" value="SDI81494.1"/>
    <property type="molecule type" value="Genomic_DNA"/>
</dbReference>
<feature type="signal peptide" evidence="1">
    <location>
        <begin position="1"/>
        <end position="21"/>
    </location>
</feature>
<evidence type="ECO:0000256" key="1">
    <source>
        <dbReference type="SAM" id="SignalP"/>
    </source>
</evidence>
<accession>A0A1G8NMR9</accession>
<evidence type="ECO:0000313" key="3">
    <source>
        <dbReference type="Proteomes" id="UP000181870"/>
    </source>
</evidence>
<dbReference type="PROSITE" id="PS51257">
    <property type="entry name" value="PROKAR_LIPOPROTEIN"/>
    <property type="match status" value="1"/>
</dbReference>
<evidence type="ECO:0000313" key="2">
    <source>
        <dbReference type="EMBL" id="SDI81494.1"/>
    </source>
</evidence>
<protein>
    <submittedName>
        <fullName evidence="2">Uncharacterized protein</fullName>
    </submittedName>
</protein>
<name>A0A1G8NMR9_BACOV</name>
<organism evidence="2 3">
    <name type="scientific">Bacteroides ovatus</name>
    <dbReference type="NCBI Taxonomy" id="28116"/>
    <lineage>
        <taxon>Bacteria</taxon>
        <taxon>Pseudomonadati</taxon>
        <taxon>Bacteroidota</taxon>
        <taxon>Bacteroidia</taxon>
        <taxon>Bacteroidales</taxon>
        <taxon>Bacteroidaceae</taxon>
        <taxon>Bacteroides</taxon>
    </lineage>
</organism>
<feature type="chain" id="PRO_5010336102" evidence="1">
    <location>
        <begin position="22"/>
        <end position="151"/>
    </location>
</feature>
<keyword evidence="1" id="KW-0732">Signal</keyword>
<proteinExistence type="predicted"/>
<sequence>MKKRCCLFLFFILLSCYNIKAQKQYEVLRSAKYISIMIDEDDFHSNPVLNFFTGELCEYFKSLNIICRINKSLNDLEPCAKCIYVEPIFSGKANLDTRGVWQYYFYKTKLYYYTACPQEEDDNEYTIDLGNIVTKTSHGALKSIFKKKIGL</sequence>
<dbReference type="AlphaFoldDB" id="A0A1G8NMR9"/>